<reference evidence="1 2" key="1">
    <citation type="submission" date="2019-03" db="EMBL/GenBank/DDBJ databases">
        <title>Genomic Encyclopedia of Type Strains, Phase IV (KMG-IV): sequencing the most valuable type-strain genomes for metagenomic binning, comparative biology and taxonomic classification.</title>
        <authorList>
            <person name="Goeker M."/>
        </authorList>
    </citation>
    <scope>NUCLEOTIDE SEQUENCE [LARGE SCALE GENOMIC DNA]</scope>
    <source>
        <strain evidence="1 2">DSM 29487</strain>
    </source>
</reference>
<evidence type="ECO:0008006" key="3">
    <source>
        <dbReference type="Google" id="ProtNLM"/>
    </source>
</evidence>
<accession>A0A4R3YFN6</accession>
<dbReference type="GeneID" id="98916689"/>
<dbReference type="RefSeq" id="WP_066447244.1">
    <property type="nucleotide sequence ID" value="NZ_CAUWFI010000022.1"/>
</dbReference>
<dbReference type="EMBL" id="SMCQ01000032">
    <property type="protein sequence ID" value="TCV91375.1"/>
    <property type="molecule type" value="Genomic_DNA"/>
</dbReference>
<evidence type="ECO:0000313" key="2">
    <source>
        <dbReference type="Proteomes" id="UP000295515"/>
    </source>
</evidence>
<protein>
    <recommendedName>
        <fullName evidence="3">Flavodoxin-like protein</fullName>
    </recommendedName>
</protein>
<sequence length="198" mass="23115">MSKILLLNSGLKHAQAFVDPFLKRLEVHLSSKENCVDVRSAENFDERTFFEYDQVVFLFSIALDSIPSSTLEIFQKLENQSKNHTEIYALIACDEYEPEKCNLSKKIIQKWCHRENLQFKGTLKIGSVLFIMKSASKFVVSNYIKSFASAILKHESIDSQVTMLTDKIFMKMANKYWNKEIQRKHKEKIKKLKHEKGE</sequence>
<comment type="caution">
    <text evidence="1">The sequence shown here is derived from an EMBL/GenBank/DDBJ whole genome shotgun (WGS) entry which is preliminary data.</text>
</comment>
<organism evidence="1 2">
    <name type="scientific">Longibaculum muris</name>
    <dbReference type="NCBI Taxonomy" id="1796628"/>
    <lineage>
        <taxon>Bacteria</taxon>
        <taxon>Bacillati</taxon>
        <taxon>Bacillota</taxon>
        <taxon>Erysipelotrichia</taxon>
        <taxon>Erysipelotrichales</taxon>
        <taxon>Coprobacillaceae</taxon>
        <taxon>Longibaculum</taxon>
    </lineage>
</organism>
<gene>
    <name evidence="1" type="ORF">EDD60_1325</name>
</gene>
<dbReference type="Proteomes" id="UP000295515">
    <property type="component" value="Unassembled WGS sequence"/>
</dbReference>
<dbReference type="AlphaFoldDB" id="A0A4R3YFN6"/>
<name>A0A4R3YFN6_9FIRM</name>
<proteinExistence type="predicted"/>
<keyword evidence="2" id="KW-1185">Reference proteome</keyword>
<evidence type="ECO:0000313" key="1">
    <source>
        <dbReference type="EMBL" id="TCV91375.1"/>
    </source>
</evidence>